<dbReference type="AlphaFoldDB" id="A0A545W4B9"/>
<proteinExistence type="predicted"/>
<reference evidence="4 5" key="1">
    <citation type="journal article" date="2019" name="Appl. Microbiol. Biotechnol.">
        <title>Genome sequence of Isaria javanica and comparative genome analysis insights into family S53 peptidase evolution in fungal entomopathogens.</title>
        <authorList>
            <person name="Lin R."/>
            <person name="Zhang X."/>
            <person name="Xin B."/>
            <person name="Zou M."/>
            <person name="Gao Y."/>
            <person name="Qin F."/>
            <person name="Hu Q."/>
            <person name="Xie B."/>
            <person name="Cheng X."/>
        </authorList>
    </citation>
    <scope>NUCLEOTIDE SEQUENCE [LARGE SCALE GENOMIC DNA]</scope>
    <source>
        <strain evidence="4 5">IJ1G</strain>
    </source>
</reference>
<dbReference type="CDD" id="cd12148">
    <property type="entry name" value="fungal_TF_MHR"/>
    <property type="match status" value="1"/>
</dbReference>
<comment type="subcellular location">
    <subcellularLocation>
        <location evidence="1">Nucleus</location>
    </subcellularLocation>
</comment>
<keyword evidence="2" id="KW-0539">Nucleus</keyword>
<feature type="region of interest" description="Disordered" evidence="3">
    <location>
        <begin position="429"/>
        <end position="524"/>
    </location>
</feature>
<dbReference type="Proteomes" id="UP000315783">
    <property type="component" value="Unassembled WGS sequence"/>
</dbReference>
<feature type="compositionally biased region" description="Low complexity" evidence="3">
    <location>
        <begin position="446"/>
        <end position="458"/>
    </location>
</feature>
<gene>
    <name evidence="4" type="ORF">IF1G_03717</name>
</gene>
<dbReference type="PANTHER" id="PTHR31001:SF87">
    <property type="entry name" value="COL-21"/>
    <property type="match status" value="1"/>
</dbReference>
<dbReference type="STRING" id="43265.A0A545W4B9"/>
<organism evidence="4 5">
    <name type="scientific">Cordyceps javanica</name>
    <dbReference type="NCBI Taxonomy" id="43265"/>
    <lineage>
        <taxon>Eukaryota</taxon>
        <taxon>Fungi</taxon>
        <taxon>Dikarya</taxon>
        <taxon>Ascomycota</taxon>
        <taxon>Pezizomycotina</taxon>
        <taxon>Sordariomycetes</taxon>
        <taxon>Hypocreomycetidae</taxon>
        <taxon>Hypocreales</taxon>
        <taxon>Cordycipitaceae</taxon>
        <taxon>Cordyceps</taxon>
    </lineage>
</organism>
<dbReference type="OrthoDB" id="5344325at2759"/>
<sequence>MSHAVCNREWPCNHCLKRKVADKCRFALPAANAAAEPPAVSDARKRQASPDEEDNVVHPPETDFQPGTLGYNTADLLASLGLEDKKDAPEDNQYWTDLASCAVLGRAFKDFPKRHWVDSLLRIFFNNVNNQFYILYPAAFFDEYQNWWTRVQENRPVALQFTALLFTVLREKDQAFHQLPSFEREMRRRLWCIIQILDWQISAGLARPTIVNWSAVEVVLPALTMEAFSPSPMLHMKIQSQLISQLAVTYPNDKDNLEPSRIRQYQATVEAWARAFPRVYAFDNPDTSKDVANPWIIFNRFYLYTMAYFLLLAAIRPVMLKGYTSALSEEEQSICSDGIRYCAKNIRVGVLWADHVDRHGGGYHFMISSVFDTVVLLCTCIMKDVENTMTKEDEVYEELDNAVSLFARLAHTSSIAKFAFGNASQLTSKLQRPNGARKMQKRQKTDTSTASPKPTTSAGGLATARSPGLAEETGSETSPEQLSRDHSTPGSTSDSCQGSTNDLRGTSSVGVGDPNPPSFGAIDGSLSPWPIDSYDEMTAAHETAAIGGDFAFTLEEQTSDDTNQTMYLDDFAALWDWDALGLGTYPLGKQSDFGN</sequence>
<keyword evidence="5" id="KW-1185">Reference proteome</keyword>
<protein>
    <submittedName>
        <fullName evidence="4">Fungal transcriptional regulatory protein</fullName>
    </submittedName>
</protein>
<evidence type="ECO:0000256" key="3">
    <source>
        <dbReference type="SAM" id="MobiDB-lite"/>
    </source>
</evidence>
<accession>A0A545W4B9</accession>
<evidence type="ECO:0000313" key="4">
    <source>
        <dbReference type="EMBL" id="TQV97974.1"/>
    </source>
</evidence>
<dbReference type="PANTHER" id="PTHR31001">
    <property type="entry name" value="UNCHARACTERIZED TRANSCRIPTIONAL REGULATORY PROTEIN"/>
    <property type="match status" value="1"/>
</dbReference>
<comment type="caution">
    <text evidence="4">The sequence shown here is derived from an EMBL/GenBank/DDBJ whole genome shotgun (WGS) entry which is preliminary data.</text>
</comment>
<evidence type="ECO:0000256" key="2">
    <source>
        <dbReference type="ARBA" id="ARBA00023242"/>
    </source>
</evidence>
<evidence type="ECO:0000256" key="1">
    <source>
        <dbReference type="ARBA" id="ARBA00004123"/>
    </source>
</evidence>
<feature type="compositionally biased region" description="Polar residues" evidence="3">
    <location>
        <begin position="488"/>
        <end position="509"/>
    </location>
</feature>
<dbReference type="GO" id="GO:0005634">
    <property type="term" value="C:nucleus"/>
    <property type="evidence" value="ECO:0007669"/>
    <property type="project" value="UniProtKB-SubCell"/>
</dbReference>
<name>A0A545W4B9_9HYPO</name>
<dbReference type="EMBL" id="SPUK01000004">
    <property type="protein sequence ID" value="TQV97974.1"/>
    <property type="molecule type" value="Genomic_DNA"/>
</dbReference>
<evidence type="ECO:0000313" key="5">
    <source>
        <dbReference type="Proteomes" id="UP000315783"/>
    </source>
</evidence>
<dbReference type="InterPro" id="IPR050613">
    <property type="entry name" value="Sec_Metabolite_Reg"/>
</dbReference>
<feature type="region of interest" description="Disordered" evidence="3">
    <location>
        <begin position="37"/>
        <end position="64"/>
    </location>
</feature>